<dbReference type="Proteomes" id="UP001215956">
    <property type="component" value="Unassembled WGS sequence"/>
</dbReference>
<evidence type="ECO:0000259" key="1">
    <source>
        <dbReference type="Pfam" id="PF04151"/>
    </source>
</evidence>
<sequence>MSQRGSGRWRGLGRGLGVVATFFDDRGRVIVQSPPAYCPICAVEIGAGRDPGLAEKIRAALRAESESLEPISGYILAISFPDLDCDEEPNDSPEEALDIGVLTSGVELTISGCILPGGDVDYYAVVVEEPLDVVVETSGSGDGDSVISLYDGEKEEIARDDDGGEGTWSKIAELLEPGAYYLKVEAYGGGTITYDLSVAQA</sequence>
<keyword evidence="3" id="KW-1185">Reference proteome</keyword>
<feature type="domain" description="Peptidase C-terminal archaeal/bacterial" evidence="1">
    <location>
        <begin position="119"/>
        <end position="185"/>
    </location>
</feature>
<dbReference type="EMBL" id="JARFPL010000042">
    <property type="protein sequence ID" value="MDF0594061.1"/>
    <property type="molecule type" value="Genomic_DNA"/>
</dbReference>
<organism evidence="2 3">
    <name type="scientific">Candidatus Methanocrinis alkalitolerans</name>
    <dbReference type="NCBI Taxonomy" id="3033395"/>
    <lineage>
        <taxon>Archaea</taxon>
        <taxon>Methanobacteriati</taxon>
        <taxon>Methanobacteriota</taxon>
        <taxon>Stenosarchaea group</taxon>
        <taxon>Methanomicrobia</taxon>
        <taxon>Methanotrichales</taxon>
        <taxon>Methanotrichaceae</taxon>
        <taxon>Methanocrinis</taxon>
    </lineage>
</organism>
<accession>A0ABT5XH61</accession>
<dbReference type="SUPFAM" id="SSF89260">
    <property type="entry name" value="Collagen-binding domain"/>
    <property type="match status" value="1"/>
</dbReference>
<dbReference type="RefSeq" id="WP_316969759.1">
    <property type="nucleotide sequence ID" value="NZ_JARFPL010000042.1"/>
</dbReference>
<dbReference type="Gene3D" id="2.60.120.380">
    <property type="match status" value="1"/>
</dbReference>
<protein>
    <submittedName>
        <fullName evidence="2">PPC domain-containing protein</fullName>
    </submittedName>
</protein>
<proteinExistence type="predicted"/>
<comment type="caution">
    <text evidence="2">The sequence shown here is derived from an EMBL/GenBank/DDBJ whole genome shotgun (WGS) entry which is preliminary data.</text>
</comment>
<reference evidence="2 3" key="1">
    <citation type="submission" date="2023-03" db="EMBL/GenBank/DDBJ databases">
        <title>Whole genome sequencing of Methanotrichaceae archaeon M04Ac.</title>
        <authorList>
            <person name="Khomyakova M.A."/>
            <person name="Merkel A.Y."/>
            <person name="Slobodkin A.I."/>
        </authorList>
    </citation>
    <scope>NUCLEOTIDE SEQUENCE [LARGE SCALE GENOMIC DNA]</scope>
    <source>
        <strain evidence="2 3">M04Ac</strain>
    </source>
</reference>
<gene>
    <name evidence="2" type="ORF">P0O24_10765</name>
</gene>
<dbReference type="InterPro" id="IPR007280">
    <property type="entry name" value="Peptidase_C_arc/bac"/>
</dbReference>
<evidence type="ECO:0000313" key="2">
    <source>
        <dbReference type="EMBL" id="MDF0594061.1"/>
    </source>
</evidence>
<name>A0ABT5XH61_9EURY</name>
<evidence type="ECO:0000313" key="3">
    <source>
        <dbReference type="Proteomes" id="UP001215956"/>
    </source>
</evidence>
<dbReference type="Pfam" id="PF04151">
    <property type="entry name" value="PPC"/>
    <property type="match status" value="1"/>
</dbReference>